<feature type="domain" description="AMP-dependent synthetase/ligase" evidence="1">
    <location>
        <begin position="68"/>
        <end position="476"/>
    </location>
</feature>
<dbReference type="PANTHER" id="PTHR43767:SF1">
    <property type="entry name" value="NONRIBOSOMAL PEPTIDE SYNTHASE PES1 (EUROFUNG)-RELATED"/>
    <property type="match status" value="1"/>
</dbReference>
<dbReference type="PROSITE" id="PS00455">
    <property type="entry name" value="AMP_BINDING"/>
    <property type="match status" value="1"/>
</dbReference>
<dbReference type="EMBL" id="KZ819662">
    <property type="protein sequence ID" value="PWN30916.1"/>
    <property type="molecule type" value="Genomic_DNA"/>
</dbReference>
<dbReference type="InterPro" id="IPR020845">
    <property type="entry name" value="AMP-binding_CS"/>
</dbReference>
<feature type="domain" description="AMP-binding enzyme C-terminal" evidence="2">
    <location>
        <begin position="529"/>
        <end position="607"/>
    </location>
</feature>
<evidence type="ECO:0000313" key="4">
    <source>
        <dbReference type="Proteomes" id="UP000245884"/>
    </source>
</evidence>
<dbReference type="Pfam" id="PF13193">
    <property type="entry name" value="AMP-binding_C"/>
    <property type="match status" value="1"/>
</dbReference>
<protein>
    <submittedName>
        <fullName evidence="3">Acetyl-CoA synthetase-like protein</fullName>
    </submittedName>
</protein>
<dbReference type="InterPro" id="IPR050237">
    <property type="entry name" value="ATP-dep_AMP-bd_enzyme"/>
</dbReference>
<evidence type="ECO:0000313" key="3">
    <source>
        <dbReference type="EMBL" id="PWN30916.1"/>
    </source>
</evidence>
<evidence type="ECO:0000259" key="1">
    <source>
        <dbReference type="Pfam" id="PF00501"/>
    </source>
</evidence>
<accession>A0A316V047</accession>
<proteinExistence type="predicted"/>
<dbReference type="RefSeq" id="XP_025365528.1">
    <property type="nucleotide sequence ID" value="XM_025508999.1"/>
</dbReference>
<gene>
    <name evidence="3" type="ORF">BDZ90DRAFT_277335</name>
</gene>
<dbReference type="InterPro" id="IPR000873">
    <property type="entry name" value="AMP-dep_synth/lig_dom"/>
</dbReference>
<dbReference type="OrthoDB" id="10253115at2759"/>
<sequence>MAPSAWWKESWGDPAALPMDKLRPTEEINRMLQFKGSPFEWEEKVINGRMVKCWKNLPANYRDMWIASAAAFAEKEYLVYGDDTLTYKQAFEQSLLVAHWLASQFQVRRGDRVGIAMRNYTEFMVSFWACQLIGAVATALNAFSETSTLAFCINDVGCRVVICDLERLERIQPVVEQLRVNEAKANKEGDTLRGLVVLPYAKGKGKGKLPKSQRSFLSSESDGFVHGWEELGEKWKATCPAKAPALKLLPEDYAHIFFTSGTTGKPKGVVSTHRQSIHGVGAAWWIGARVFLRRYRPIPDSTKNPDPSIAVVAYPLFHVAGMLSHAVLGAAQGSKLLLMHSWNVDDAVELINKHKANKFAGVAHQCRQIALHPAEMPSMGSITHGGSAASRELAAESDKKLGNQGGSIGSGYGATETNSLATGNYQDDYMNFPDSVGAWPPTTDIKIVDPNTLTEVPKGDKGEIWIRSSGVATGYWNRPQANAETFLPDGFYRTGDMGYIHKEHGLLFISDRIKDIIIRGGENITTVVVENGVYSHPKVLEVAAVALPDKALGERVAAFVVPRDGIKAEDLSEEEIKAAARKVLPKHEVPEFIVLRDEPLPKIPAGKIDKKILRDELLKIAVQRGWGDFGDQAKAKL</sequence>
<evidence type="ECO:0000259" key="2">
    <source>
        <dbReference type="Pfam" id="PF13193"/>
    </source>
</evidence>
<dbReference type="Gene3D" id="3.30.300.30">
    <property type="match status" value="1"/>
</dbReference>
<keyword evidence="4" id="KW-1185">Reference proteome</keyword>
<dbReference type="SUPFAM" id="SSF56801">
    <property type="entry name" value="Acetyl-CoA synthetase-like"/>
    <property type="match status" value="1"/>
</dbReference>
<dbReference type="GO" id="GO:0016878">
    <property type="term" value="F:acid-thiol ligase activity"/>
    <property type="evidence" value="ECO:0007669"/>
    <property type="project" value="UniProtKB-ARBA"/>
</dbReference>
<dbReference type="InterPro" id="IPR042099">
    <property type="entry name" value="ANL_N_sf"/>
</dbReference>
<dbReference type="InterPro" id="IPR025110">
    <property type="entry name" value="AMP-bd_C"/>
</dbReference>
<dbReference type="PANTHER" id="PTHR43767">
    <property type="entry name" value="LONG-CHAIN-FATTY-ACID--COA LIGASE"/>
    <property type="match status" value="1"/>
</dbReference>
<dbReference type="STRING" id="1569628.A0A316V047"/>
<dbReference type="AlphaFoldDB" id="A0A316V047"/>
<dbReference type="GeneID" id="37030822"/>
<organism evidence="3 4">
    <name type="scientific">Jaminaea rosea</name>
    <dbReference type="NCBI Taxonomy" id="1569628"/>
    <lineage>
        <taxon>Eukaryota</taxon>
        <taxon>Fungi</taxon>
        <taxon>Dikarya</taxon>
        <taxon>Basidiomycota</taxon>
        <taxon>Ustilaginomycotina</taxon>
        <taxon>Exobasidiomycetes</taxon>
        <taxon>Microstromatales</taxon>
        <taxon>Microstromatales incertae sedis</taxon>
        <taxon>Jaminaea</taxon>
    </lineage>
</organism>
<dbReference type="InterPro" id="IPR045851">
    <property type="entry name" value="AMP-bd_C_sf"/>
</dbReference>
<dbReference type="Gene3D" id="3.40.50.12780">
    <property type="entry name" value="N-terminal domain of ligase-like"/>
    <property type="match status" value="1"/>
</dbReference>
<dbReference type="Pfam" id="PF00501">
    <property type="entry name" value="AMP-binding"/>
    <property type="match status" value="1"/>
</dbReference>
<reference evidence="3 4" key="1">
    <citation type="journal article" date="2018" name="Mol. Biol. Evol.">
        <title>Broad Genomic Sampling Reveals a Smut Pathogenic Ancestry of the Fungal Clade Ustilaginomycotina.</title>
        <authorList>
            <person name="Kijpornyongpan T."/>
            <person name="Mondo S.J."/>
            <person name="Barry K."/>
            <person name="Sandor L."/>
            <person name="Lee J."/>
            <person name="Lipzen A."/>
            <person name="Pangilinan J."/>
            <person name="LaButti K."/>
            <person name="Hainaut M."/>
            <person name="Henrissat B."/>
            <person name="Grigoriev I.V."/>
            <person name="Spatafora J.W."/>
            <person name="Aime M.C."/>
        </authorList>
    </citation>
    <scope>NUCLEOTIDE SEQUENCE [LARGE SCALE GENOMIC DNA]</scope>
    <source>
        <strain evidence="3 4">MCA 5214</strain>
    </source>
</reference>
<name>A0A316V047_9BASI</name>
<dbReference type="Proteomes" id="UP000245884">
    <property type="component" value="Unassembled WGS sequence"/>
</dbReference>